<accession>A6IMY2</accession>
<evidence type="ECO:0000313" key="1">
    <source>
        <dbReference type="EMBL" id="EDM01457.1"/>
    </source>
</evidence>
<dbReference type="AlphaFoldDB" id="A6IMY2"/>
<name>A6IMY2_RAT</name>
<dbReference type="Proteomes" id="UP000234681">
    <property type="component" value="Chromosome 4"/>
</dbReference>
<proteinExistence type="predicted"/>
<dbReference type="EMBL" id="CH473964">
    <property type="protein sequence ID" value="EDM01457.1"/>
    <property type="molecule type" value="Genomic_DNA"/>
</dbReference>
<reference evidence="1 2" key="1">
    <citation type="submission" date="2005-09" db="EMBL/GenBank/DDBJ databases">
        <authorList>
            <person name="Mural R.J."/>
            <person name="Li P.W."/>
            <person name="Adams M.D."/>
            <person name="Amanatides P.G."/>
            <person name="Baden-Tillson H."/>
            <person name="Barnstead M."/>
            <person name="Chin S.H."/>
            <person name="Dew I."/>
            <person name="Evans C.A."/>
            <person name="Ferriera S."/>
            <person name="Flanigan M."/>
            <person name="Fosler C."/>
            <person name="Glodek A."/>
            <person name="Gu Z."/>
            <person name="Holt R.A."/>
            <person name="Jennings D."/>
            <person name="Kraft C.L."/>
            <person name="Lu F."/>
            <person name="Nguyen T."/>
            <person name="Nusskern D.R."/>
            <person name="Pfannkoch C.M."/>
            <person name="Sitter C."/>
            <person name="Sutton G.G."/>
            <person name="Venter J.C."/>
            <person name="Wang Z."/>
            <person name="Woodage T."/>
            <person name="Zheng X.H."/>
            <person name="Zhong F."/>
        </authorList>
    </citation>
    <scope>NUCLEOTIDE SEQUENCE [LARGE SCALE GENOMIC DNA]</scope>
    <source>
        <strain>BN</strain>
        <strain evidence="2">Sprague-Dawley</strain>
    </source>
</reference>
<sequence length="103" mass="11136">MDVNADAVSHPVLTYSDLASSSDVTVIYQQGAHPVSGGGGRISQPKTQPLWQDPRSFHFCCQSNPCHQISLAFMSWLSMSLTQSLLISKISLSTVPISSSRNV</sequence>
<protein>
    <submittedName>
        <fullName evidence="1">RCG29636</fullName>
    </submittedName>
</protein>
<evidence type="ECO:0000313" key="2">
    <source>
        <dbReference type="Proteomes" id="UP000234681"/>
    </source>
</evidence>
<organism evidence="1 2">
    <name type="scientific">Rattus norvegicus</name>
    <name type="common">Rat</name>
    <dbReference type="NCBI Taxonomy" id="10116"/>
    <lineage>
        <taxon>Eukaryota</taxon>
        <taxon>Metazoa</taxon>
        <taxon>Chordata</taxon>
        <taxon>Craniata</taxon>
        <taxon>Vertebrata</taxon>
        <taxon>Euteleostomi</taxon>
        <taxon>Mammalia</taxon>
        <taxon>Eutheria</taxon>
        <taxon>Euarchontoglires</taxon>
        <taxon>Glires</taxon>
        <taxon>Rodentia</taxon>
        <taxon>Myomorpha</taxon>
        <taxon>Muroidea</taxon>
        <taxon>Muridae</taxon>
        <taxon>Murinae</taxon>
        <taxon>Rattus</taxon>
    </lineage>
</organism>
<gene>
    <name evidence="1" type="ORF">rCG_29636</name>
</gene>